<keyword evidence="4 6" id="KW-1133">Transmembrane helix</keyword>
<evidence type="ECO:0000256" key="5">
    <source>
        <dbReference type="ARBA" id="ARBA00023136"/>
    </source>
</evidence>
<evidence type="ECO:0000256" key="1">
    <source>
        <dbReference type="ARBA" id="ARBA00004127"/>
    </source>
</evidence>
<evidence type="ECO:0000313" key="8">
    <source>
        <dbReference type="EMBL" id="JAI54849.1"/>
    </source>
</evidence>
<proteinExistence type="evidence at transcript level"/>
<dbReference type="InterPro" id="IPR019402">
    <property type="entry name" value="CWH43_N"/>
</dbReference>
<keyword evidence="3 6" id="KW-0812">Transmembrane</keyword>
<keyword evidence="5 6" id="KW-0472">Membrane</keyword>
<dbReference type="PANTHER" id="PTHR21324:SF2">
    <property type="entry name" value="EG:22E5.9 PROTEIN"/>
    <property type="match status" value="1"/>
</dbReference>
<dbReference type="PANTHER" id="PTHR21324">
    <property type="entry name" value="FASTING-INDUCIBLE INTEGRAL MEMBRANE PROTEIN TM6P1-RELATED"/>
    <property type="match status" value="1"/>
</dbReference>
<comment type="similarity">
    <text evidence="2">Belongs to the DRAM/TMEM150 family.</text>
</comment>
<dbReference type="EMBL" id="GDKW01001746">
    <property type="protein sequence ID" value="JAI54849.1"/>
    <property type="molecule type" value="mRNA"/>
</dbReference>
<feature type="transmembrane region" description="Helical" evidence="6">
    <location>
        <begin position="7"/>
        <end position="29"/>
    </location>
</feature>
<name>A0A0P4VPB2_9HEMI</name>
<feature type="transmembrane region" description="Helical" evidence="6">
    <location>
        <begin position="52"/>
        <end position="71"/>
    </location>
</feature>
<dbReference type="InterPro" id="IPR050911">
    <property type="entry name" value="DRAM/TMEM150_Autophagy_Mod"/>
</dbReference>
<evidence type="ECO:0000256" key="3">
    <source>
        <dbReference type="ARBA" id="ARBA00022692"/>
    </source>
</evidence>
<reference evidence="8" key="1">
    <citation type="journal article" date="2016" name="PLoS Negl. Trop. Dis.">
        <title>A Deep Insight into the Sialome of Rhodnius neglectus, a Vector of Chagas Disease.</title>
        <authorList>
            <person name="Santiago P.B."/>
            <person name="Assumpcao T.C."/>
            <person name="Araujo C.N."/>
            <person name="Bastos I.M."/>
            <person name="Neves D."/>
            <person name="Silva I.G."/>
            <person name="Charneau S."/>
            <person name="Queiroz R.M."/>
            <person name="Raiol T."/>
            <person name="Oliveira J.V."/>
            <person name="Sousa M.V."/>
            <person name="Calvo E."/>
            <person name="Ribeiro J.M."/>
            <person name="Santana J.M."/>
        </authorList>
    </citation>
    <scope>NUCLEOTIDE SEQUENCE</scope>
    <source>
        <tissue evidence="8">Salivary glands</tissue>
    </source>
</reference>
<accession>A0A0P4VPB2</accession>
<evidence type="ECO:0000256" key="2">
    <source>
        <dbReference type="ARBA" id="ARBA00006565"/>
    </source>
</evidence>
<feature type="transmembrane region" description="Helical" evidence="6">
    <location>
        <begin position="211"/>
        <end position="233"/>
    </location>
</feature>
<evidence type="ECO:0000259" key="7">
    <source>
        <dbReference type="Pfam" id="PF10277"/>
    </source>
</evidence>
<comment type="subcellular location">
    <subcellularLocation>
        <location evidence="1">Endomembrane system</location>
        <topology evidence="1">Multi-pass membrane protein</topology>
    </subcellularLocation>
</comment>
<feature type="transmembrane region" description="Helical" evidence="6">
    <location>
        <begin position="121"/>
        <end position="149"/>
    </location>
</feature>
<feature type="domain" description="CWH43-like N-terminal" evidence="7">
    <location>
        <begin position="6"/>
        <end position="238"/>
    </location>
</feature>
<evidence type="ECO:0000256" key="6">
    <source>
        <dbReference type="SAM" id="Phobius"/>
    </source>
</evidence>
<evidence type="ECO:0000256" key="4">
    <source>
        <dbReference type="ARBA" id="ARBA00022989"/>
    </source>
</evidence>
<protein>
    <submittedName>
        <fullName evidence="8">Putative conserved plasma membrane protein</fullName>
    </submittedName>
</protein>
<organism evidence="8">
    <name type="scientific">Rhodnius neglectus</name>
    <dbReference type="NCBI Taxonomy" id="72488"/>
    <lineage>
        <taxon>Eukaryota</taxon>
        <taxon>Metazoa</taxon>
        <taxon>Ecdysozoa</taxon>
        <taxon>Arthropoda</taxon>
        <taxon>Hexapoda</taxon>
        <taxon>Insecta</taxon>
        <taxon>Pterygota</taxon>
        <taxon>Neoptera</taxon>
        <taxon>Paraneoptera</taxon>
        <taxon>Hemiptera</taxon>
        <taxon>Heteroptera</taxon>
        <taxon>Panheteroptera</taxon>
        <taxon>Cimicomorpha</taxon>
        <taxon>Reduviidae</taxon>
        <taxon>Triatominae</taxon>
        <taxon>Rhodnius</taxon>
    </lineage>
</organism>
<sequence length="269" mass="30385">MAELLHFIPIIIFIVFPATFIATYIWSVLNQHVYPLFPNVSDTGTLPPESCLFSLMLNLTAALILFSVYIRHKEIIEVFRAKKLADTLPFSAMFNTVTTIVGLLTCVGLDLMANFQETNVLVVHGIGILLCFWGGAVYIILQTVITFWLTPEMNGLLMVCIRGFLGICLIIVMITNMVTGDLAFREFSEAHTNSSKILIWTPDLPGWKWHVVSSGCEWILVVILGSFILSYYWDFKKITLYPPELIMYAEPQPKPVQAKRFIDLSTLAL</sequence>
<feature type="transmembrane region" description="Helical" evidence="6">
    <location>
        <begin position="92"/>
        <end position="115"/>
    </location>
</feature>
<feature type="transmembrane region" description="Helical" evidence="6">
    <location>
        <begin position="156"/>
        <end position="178"/>
    </location>
</feature>
<dbReference type="GO" id="GO:0012505">
    <property type="term" value="C:endomembrane system"/>
    <property type="evidence" value="ECO:0007669"/>
    <property type="project" value="UniProtKB-SubCell"/>
</dbReference>
<dbReference type="AlphaFoldDB" id="A0A0P4VPB2"/>
<dbReference type="Pfam" id="PF10277">
    <property type="entry name" value="Frag1"/>
    <property type="match status" value="1"/>
</dbReference>